<sequence length="347" mass="37885">MHRFALQPACHARPSAQASRLLRCALFWSLLLWAATGQSAGGRNALDAIVERAGNLERTHTLLVAVDGETVVARGFRGHDVDTTANIKSLSKTWMATLVGAAIDRGMIESVDQPIGELLGPRMPHGADERVARITVGQLLSMQSGLERTSGANYGSWVASRDWVANALQRPFVAEPGTRMLYSTGNTHVLSAILTRASGRSTLALMRDWLGKPLGIDIPPWTRDPQGIYFGGNEMGMTPHALLVFGEMIRRGGRVGEQQVISRDWIESSWRGRTRSIYTGDAYGYGWFTTDLAGVTAHYGRGYGGQVLFVVPERQMTVVMTSDPTPPSDGRYFGRQAEIVEALIEAD</sequence>
<keyword evidence="2" id="KW-0378">Hydrolase</keyword>
<dbReference type="STRING" id="1033802.SSPSH_001535"/>
<evidence type="ECO:0000313" key="2">
    <source>
        <dbReference type="EMBL" id="ERJ19467.1"/>
    </source>
</evidence>
<name>U2EMS7_9GAMM</name>
<accession>U2EMS7</accession>
<dbReference type="PANTHER" id="PTHR43283:SF7">
    <property type="entry name" value="BETA-LACTAMASE-RELATED DOMAIN-CONTAINING PROTEIN"/>
    <property type="match status" value="1"/>
</dbReference>
<feature type="domain" description="Beta-lactamase-related" evidence="1">
    <location>
        <begin position="62"/>
        <end position="328"/>
    </location>
</feature>
<protein>
    <submittedName>
        <fullName evidence="2">Beta-lactamase protein</fullName>
        <ecNumber evidence="2">3.5.2.6</ecNumber>
    </submittedName>
</protein>
<dbReference type="InterPro" id="IPR012338">
    <property type="entry name" value="Beta-lactam/transpept-like"/>
</dbReference>
<proteinExistence type="predicted"/>
<comment type="caution">
    <text evidence="2">The sequence shown here is derived from an EMBL/GenBank/DDBJ whole genome shotgun (WGS) entry which is preliminary data.</text>
</comment>
<dbReference type="InterPro" id="IPR050789">
    <property type="entry name" value="Diverse_Enzym_Activities"/>
</dbReference>
<reference evidence="2 3" key="1">
    <citation type="journal article" date="2011" name="J. Bacteriol.">
        <title>Genome sequence of Salinisphaera shabanensis, a gammaproteobacterium from the harsh, variable environment of the brine-seawater interface of the Shaban Deep in the Red Sea.</title>
        <authorList>
            <person name="Antunes A."/>
            <person name="Alam I."/>
            <person name="Bajic V.B."/>
            <person name="Stingl U."/>
        </authorList>
    </citation>
    <scope>NUCLEOTIDE SEQUENCE [LARGE SCALE GENOMIC DNA]</scope>
    <source>
        <strain evidence="2 3">E1L3A</strain>
    </source>
</reference>
<dbReference type="Pfam" id="PF00144">
    <property type="entry name" value="Beta-lactamase"/>
    <property type="match status" value="1"/>
</dbReference>
<gene>
    <name evidence="2" type="ORF">SSPSH_001535</name>
</gene>
<dbReference type="Gene3D" id="3.40.710.10">
    <property type="entry name" value="DD-peptidase/beta-lactamase superfamily"/>
    <property type="match status" value="1"/>
</dbReference>
<dbReference type="EMBL" id="AFNV02000009">
    <property type="protein sequence ID" value="ERJ19467.1"/>
    <property type="molecule type" value="Genomic_DNA"/>
</dbReference>
<evidence type="ECO:0000313" key="3">
    <source>
        <dbReference type="Proteomes" id="UP000006242"/>
    </source>
</evidence>
<dbReference type="GO" id="GO:0008800">
    <property type="term" value="F:beta-lactamase activity"/>
    <property type="evidence" value="ECO:0007669"/>
    <property type="project" value="UniProtKB-EC"/>
</dbReference>
<organism evidence="2 3">
    <name type="scientific">Salinisphaera shabanensis E1L3A</name>
    <dbReference type="NCBI Taxonomy" id="1033802"/>
    <lineage>
        <taxon>Bacteria</taxon>
        <taxon>Pseudomonadati</taxon>
        <taxon>Pseudomonadota</taxon>
        <taxon>Gammaproteobacteria</taxon>
        <taxon>Salinisphaerales</taxon>
        <taxon>Salinisphaeraceae</taxon>
        <taxon>Salinisphaera</taxon>
    </lineage>
</organism>
<dbReference type="eggNOG" id="COG1680">
    <property type="taxonomic scope" value="Bacteria"/>
</dbReference>
<dbReference type="EC" id="3.5.2.6" evidence="2"/>
<dbReference type="SUPFAM" id="SSF56601">
    <property type="entry name" value="beta-lactamase/transpeptidase-like"/>
    <property type="match status" value="1"/>
</dbReference>
<keyword evidence="3" id="KW-1185">Reference proteome</keyword>
<dbReference type="Proteomes" id="UP000006242">
    <property type="component" value="Unassembled WGS sequence"/>
</dbReference>
<dbReference type="PANTHER" id="PTHR43283">
    <property type="entry name" value="BETA-LACTAMASE-RELATED"/>
    <property type="match status" value="1"/>
</dbReference>
<dbReference type="AlphaFoldDB" id="U2EMS7"/>
<reference evidence="2 3" key="2">
    <citation type="journal article" date="2013" name="PLoS ONE">
        <title>INDIGO - INtegrated Data Warehouse of MIcrobial GenOmes with Examples from the Red Sea Extremophiles.</title>
        <authorList>
            <person name="Alam I."/>
            <person name="Antunes A."/>
            <person name="Kamau A.A."/>
            <person name="Ba Alawi W."/>
            <person name="Kalkatawi M."/>
            <person name="Stingl U."/>
            <person name="Bajic V.B."/>
        </authorList>
    </citation>
    <scope>NUCLEOTIDE SEQUENCE [LARGE SCALE GENOMIC DNA]</scope>
    <source>
        <strain evidence="2 3">E1L3A</strain>
    </source>
</reference>
<dbReference type="InterPro" id="IPR001466">
    <property type="entry name" value="Beta-lactam-related"/>
</dbReference>
<evidence type="ECO:0000259" key="1">
    <source>
        <dbReference type="Pfam" id="PF00144"/>
    </source>
</evidence>